<name>A0ABT6VXJ0_9ACTN</name>
<proteinExistence type="predicted"/>
<evidence type="ECO:0000256" key="1">
    <source>
        <dbReference type="SAM" id="Phobius"/>
    </source>
</evidence>
<feature type="transmembrane region" description="Helical" evidence="1">
    <location>
        <begin position="36"/>
        <end position="57"/>
    </location>
</feature>
<feature type="transmembrane region" description="Helical" evidence="1">
    <location>
        <begin position="100"/>
        <end position="121"/>
    </location>
</feature>
<dbReference type="Proteomes" id="UP001156398">
    <property type="component" value="Unassembled WGS sequence"/>
</dbReference>
<evidence type="ECO:0000313" key="3">
    <source>
        <dbReference type="Proteomes" id="UP001156398"/>
    </source>
</evidence>
<keyword evidence="1" id="KW-1133">Transmembrane helix</keyword>
<reference evidence="2 3" key="1">
    <citation type="submission" date="2023-05" db="EMBL/GenBank/DDBJ databases">
        <title>Streptantibioticus silvisoli sp. nov., acidotolerant actinomycetes 1 from pine litter.</title>
        <authorList>
            <person name="Swiecimska M."/>
            <person name="Golinska P."/>
            <person name="Sangal V."/>
            <person name="Wachnowicz B."/>
            <person name="Goodfellow M."/>
        </authorList>
    </citation>
    <scope>NUCLEOTIDE SEQUENCE [LARGE SCALE GENOMIC DNA]</scope>
    <source>
        <strain evidence="2 3">SL54</strain>
    </source>
</reference>
<sequence>MNTSSHNEALQTAVVVVIMALLIVRRMRGRRVYGGRAPIVIAIMAVYGAVLIGTAVGVSYPSHLTEGDVVLLGVGTVVSLALGAIRGTTVRMFLREGELYARYTPLTVVLWLVTFAVRLGIGTGASHVNASHTVAQASLVMMVALSLAGETVVVRARGKQAVNGVRPIGAA</sequence>
<dbReference type="RefSeq" id="WP_271325536.1">
    <property type="nucleotide sequence ID" value="NZ_JAAGKO020000004.1"/>
</dbReference>
<feature type="transmembrane region" description="Helical" evidence="1">
    <location>
        <begin position="69"/>
        <end position="88"/>
    </location>
</feature>
<accession>A0ABT6VXJ0</accession>
<protein>
    <recommendedName>
        <fullName evidence="4">DUF1453 domain-containing protein</fullName>
    </recommendedName>
</protein>
<keyword evidence="3" id="KW-1185">Reference proteome</keyword>
<evidence type="ECO:0008006" key="4">
    <source>
        <dbReference type="Google" id="ProtNLM"/>
    </source>
</evidence>
<organism evidence="2 3">
    <name type="scientific">Streptantibioticus silvisoli</name>
    <dbReference type="NCBI Taxonomy" id="2705255"/>
    <lineage>
        <taxon>Bacteria</taxon>
        <taxon>Bacillati</taxon>
        <taxon>Actinomycetota</taxon>
        <taxon>Actinomycetes</taxon>
        <taxon>Kitasatosporales</taxon>
        <taxon>Streptomycetaceae</taxon>
        <taxon>Streptantibioticus</taxon>
    </lineage>
</organism>
<feature type="transmembrane region" description="Helical" evidence="1">
    <location>
        <begin position="133"/>
        <end position="154"/>
    </location>
</feature>
<gene>
    <name evidence="2" type="ORF">POF43_004550</name>
</gene>
<comment type="caution">
    <text evidence="2">The sequence shown here is derived from an EMBL/GenBank/DDBJ whole genome shotgun (WGS) entry which is preliminary data.</text>
</comment>
<evidence type="ECO:0000313" key="2">
    <source>
        <dbReference type="EMBL" id="MDI5962001.1"/>
    </source>
</evidence>
<keyword evidence="1" id="KW-0812">Transmembrane</keyword>
<keyword evidence="1" id="KW-0472">Membrane</keyword>
<dbReference type="EMBL" id="JAAGKO020000004">
    <property type="protein sequence ID" value="MDI5962001.1"/>
    <property type="molecule type" value="Genomic_DNA"/>
</dbReference>
<feature type="transmembrane region" description="Helical" evidence="1">
    <location>
        <begin position="6"/>
        <end position="24"/>
    </location>
</feature>